<gene>
    <name evidence="3" type="ORF">RRG08_005794</name>
</gene>
<evidence type="ECO:0000259" key="2">
    <source>
        <dbReference type="PROSITE" id="PS51406"/>
    </source>
</evidence>
<dbReference type="PROSITE" id="PS51406">
    <property type="entry name" value="FIBRINOGEN_C_2"/>
    <property type="match status" value="1"/>
</dbReference>
<dbReference type="Proteomes" id="UP001283361">
    <property type="component" value="Unassembled WGS sequence"/>
</dbReference>
<dbReference type="SUPFAM" id="SSF56496">
    <property type="entry name" value="Fibrinogen C-terminal domain-like"/>
    <property type="match status" value="1"/>
</dbReference>
<dbReference type="GO" id="GO:0005615">
    <property type="term" value="C:extracellular space"/>
    <property type="evidence" value="ECO:0007669"/>
    <property type="project" value="TreeGrafter"/>
</dbReference>
<accession>A0AAE0ZX41</accession>
<evidence type="ECO:0000256" key="1">
    <source>
        <dbReference type="SAM" id="Coils"/>
    </source>
</evidence>
<dbReference type="Gene3D" id="3.90.215.10">
    <property type="entry name" value="Gamma Fibrinogen, chain A, domain 1"/>
    <property type="match status" value="2"/>
</dbReference>
<dbReference type="InterPro" id="IPR036056">
    <property type="entry name" value="Fibrinogen-like_C"/>
</dbReference>
<dbReference type="InterPro" id="IPR002181">
    <property type="entry name" value="Fibrinogen_a/b/g_C_dom"/>
</dbReference>
<dbReference type="InterPro" id="IPR050373">
    <property type="entry name" value="Fibrinogen_C-term_domain"/>
</dbReference>
<reference evidence="3" key="1">
    <citation type="journal article" date="2023" name="G3 (Bethesda)">
        <title>A reference genome for the long-term kleptoplast-retaining sea slug Elysia crispata morphotype clarki.</title>
        <authorList>
            <person name="Eastman K.E."/>
            <person name="Pendleton A.L."/>
            <person name="Shaikh M.A."/>
            <person name="Suttiyut T."/>
            <person name="Ogas R."/>
            <person name="Tomko P."/>
            <person name="Gavelis G."/>
            <person name="Widhalm J.R."/>
            <person name="Wisecaver J.H."/>
        </authorList>
    </citation>
    <scope>NUCLEOTIDE SEQUENCE</scope>
    <source>
        <strain evidence="3">ECLA1</strain>
    </source>
</reference>
<dbReference type="PANTHER" id="PTHR19143">
    <property type="entry name" value="FIBRINOGEN/TENASCIN/ANGIOPOEITIN"/>
    <property type="match status" value="1"/>
</dbReference>
<feature type="domain" description="Fibrinogen C-terminal" evidence="2">
    <location>
        <begin position="134"/>
        <end position="221"/>
    </location>
</feature>
<evidence type="ECO:0000313" key="4">
    <source>
        <dbReference type="Proteomes" id="UP001283361"/>
    </source>
</evidence>
<keyword evidence="1" id="KW-0175">Coiled coil</keyword>
<comment type="caution">
    <text evidence="3">The sequence shown here is derived from an EMBL/GenBank/DDBJ whole genome shotgun (WGS) entry which is preliminary data.</text>
</comment>
<name>A0AAE0ZX41_9GAST</name>
<dbReference type="InterPro" id="IPR014716">
    <property type="entry name" value="Fibrinogen_a/b/g_C_1"/>
</dbReference>
<protein>
    <recommendedName>
        <fullName evidence="2">Fibrinogen C-terminal domain-containing protein</fullName>
    </recommendedName>
</protein>
<organism evidence="3 4">
    <name type="scientific">Elysia crispata</name>
    <name type="common">lettuce slug</name>
    <dbReference type="NCBI Taxonomy" id="231223"/>
    <lineage>
        <taxon>Eukaryota</taxon>
        <taxon>Metazoa</taxon>
        <taxon>Spiralia</taxon>
        <taxon>Lophotrochozoa</taxon>
        <taxon>Mollusca</taxon>
        <taxon>Gastropoda</taxon>
        <taxon>Heterobranchia</taxon>
        <taxon>Euthyneura</taxon>
        <taxon>Panpulmonata</taxon>
        <taxon>Sacoglossa</taxon>
        <taxon>Placobranchoidea</taxon>
        <taxon>Plakobranchidae</taxon>
        <taxon>Elysia</taxon>
    </lineage>
</organism>
<keyword evidence="4" id="KW-1185">Reference proteome</keyword>
<proteinExistence type="predicted"/>
<sequence length="223" mass="25057">MEPGVLLQQLALLQQQVSYMGASLEGKFGALESSLESKIENLETRLGTVQNRLENKIETRVVDKLCQLELKLPDTEDDRHVEVGLSSSDGFQVTFVFTVTGLHTKRALDGDFWWGNKKIHALTSSGKYEIRVDLKLGAYEGTVGNSLSYRNGKPFSTYDRDNDGVAQNRVVDYSGAWWYYNGYYSNLSSKWSTSGNKTARWHTLSGSDSVSFSEIKIRKAYTV</sequence>
<evidence type="ECO:0000313" key="3">
    <source>
        <dbReference type="EMBL" id="KAK3776232.1"/>
    </source>
</evidence>
<dbReference type="SMART" id="SM00186">
    <property type="entry name" value="FBG"/>
    <property type="match status" value="1"/>
</dbReference>
<feature type="coiled-coil region" evidence="1">
    <location>
        <begin position="32"/>
        <end position="59"/>
    </location>
</feature>
<dbReference type="AlphaFoldDB" id="A0AAE0ZX41"/>
<dbReference type="Pfam" id="PF00147">
    <property type="entry name" value="Fibrinogen_C"/>
    <property type="match status" value="1"/>
</dbReference>
<dbReference type="EMBL" id="JAWDGP010003234">
    <property type="protein sequence ID" value="KAK3776232.1"/>
    <property type="molecule type" value="Genomic_DNA"/>
</dbReference>